<name>A0A1H7T593_9BACT</name>
<feature type="chain" id="PRO_5011622683" description="PQQ-like domain-containing protein" evidence="1">
    <location>
        <begin position="29"/>
        <end position="331"/>
    </location>
</feature>
<accession>A0A1H7T593</accession>
<reference evidence="2 3" key="1">
    <citation type="submission" date="2016-10" db="EMBL/GenBank/DDBJ databases">
        <authorList>
            <person name="de Groot N.N."/>
        </authorList>
    </citation>
    <scope>NUCLEOTIDE SEQUENCE [LARGE SCALE GENOMIC DNA]</scope>
    <source>
        <strain evidence="2 3">DSM 21039</strain>
    </source>
</reference>
<sequence length="331" mass="36608">MNDMKGIWSRLLCSGLFCIAATIGKANALQPAADTSGAKPAVTVTDCKQCIVLAEQLYNRAAIADISTQQIIWEWRPEQSNVKPAHVKWFSNTSDVKPVYNGKYLLVTASGGGVALVRIADKKTVFYAYAGGNTHSAELLPDGNIVSASSTGNYLTLFKVDTTLAPEQVYHRNYTVAFGHNVVWDQQHQLLWTAAMNKLLTFTYNFSCTQPALTLGDSVTLPGTEAHDLFPVYGKNDLWLTNTTNVYTINTDTKQLTQANVLQVNIKSVSSADAAWPVIVIRPKTSWWTDEVLDAKGNTVFRQSGLKIYKARWFINNAFSYPEAHTITQCR</sequence>
<evidence type="ECO:0000313" key="3">
    <source>
        <dbReference type="Proteomes" id="UP000198984"/>
    </source>
</evidence>
<protein>
    <recommendedName>
        <fullName evidence="4">PQQ-like domain-containing protein</fullName>
    </recommendedName>
</protein>
<feature type="signal peptide" evidence="1">
    <location>
        <begin position="1"/>
        <end position="28"/>
    </location>
</feature>
<dbReference type="STRING" id="573321.SAMN04488505_1021132"/>
<evidence type="ECO:0000256" key="1">
    <source>
        <dbReference type="SAM" id="SignalP"/>
    </source>
</evidence>
<gene>
    <name evidence="2" type="ORF">SAMN04488505_1021132</name>
</gene>
<proteinExistence type="predicted"/>
<evidence type="ECO:0000313" key="2">
    <source>
        <dbReference type="EMBL" id="SEL79484.1"/>
    </source>
</evidence>
<keyword evidence="3" id="KW-1185">Reference proteome</keyword>
<dbReference type="InterPro" id="IPR011044">
    <property type="entry name" value="Quino_amine_DH_bsu"/>
</dbReference>
<keyword evidence="1" id="KW-0732">Signal</keyword>
<dbReference type="EMBL" id="FOBB01000002">
    <property type="protein sequence ID" value="SEL79484.1"/>
    <property type="molecule type" value="Genomic_DNA"/>
</dbReference>
<organism evidence="2 3">
    <name type="scientific">Chitinophaga rupis</name>
    <dbReference type="NCBI Taxonomy" id="573321"/>
    <lineage>
        <taxon>Bacteria</taxon>
        <taxon>Pseudomonadati</taxon>
        <taxon>Bacteroidota</taxon>
        <taxon>Chitinophagia</taxon>
        <taxon>Chitinophagales</taxon>
        <taxon>Chitinophagaceae</taxon>
        <taxon>Chitinophaga</taxon>
    </lineage>
</organism>
<dbReference type="Pfam" id="PF20138">
    <property type="entry name" value="DUF6528"/>
    <property type="match status" value="1"/>
</dbReference>
<dbReference type="Proteomes" id="UP000198984">
    <property type="component" value="Unassembled WGS sequence"/>
</dbReference>
<dbReference type="SUPFAM" id="SSF50969">
    <property type="entry name" value="YVTN repeat-like/Quinoprotein amine dehydrogenase"/>
    <property type="match status" value="1"/>
</dbReference>
<dbReference type="AlphaFoldDB" id="A0A1H7T593"/>
<dbReference type="InterPro" id="IPR045383">
    <property type="entry name" value="DUF6528"/>
</dbReference>
<evidence type="ECO:0008006" key="4">
    <source>
        <dbReference type="Google" id="ProtNLM"/>
    </source>
</evidence>